<organism evidence="1 2">
    <name type="scientific">Besnoitia besnoiti</name>
    <name type="common">Apicomplexan protozoan</name>
    <dbReference type="NCBI Taxonomy" id="94643"/>
    <lineage>
        <taxon>Eukaryota</taxon>
        <taxon>Sar</taxon>
        <taxon>Alveolata</taxon>
        <taxon>Apicomplexa</taxon>
        <taxon>Conoidasida</taxon>
        <taxon>Coccidia</taxon>
        <taxon>Eucoccidiorida</taxon>
        <taxon>Eimeriorina</taxon>
        <taxon>Sarcocystidae</taxon>
        <taxon>Besnoitia</taxon>
    </lineage>
</organism>
<dbReference type="AlphaFoldDB" id="A0A2A9LZU9"/>
<evidence type="ECO:0000313" key="2">
    <source>
        <dbReference type="Proteomes" id="UP000224006"/>
    </source>
</evidence>
<comment type="caution">
    <text evidence="1">The sequence shown here is derived from an EMBL/GenBank/DDBJ whole genome shotgun (WGS) entry which is preliminary data.</text>
</comment>
<dbReference type="GeneID" id="40308191"/>
<sequence length="91" mass="10176">MRSPGSMWIAFKILQPHLCFDFRSLSFYKDDERISPPGLRRTRLSSELAAHAAADFVPACSGGESACTRRLARRAALVLCLDRVTWANPHT</sequence>
<dbReference type="RefSeq" id="XP_029215274.1">
    <property type="nucleotide sequence ID" value="XM_029361807.1"/>
</dbReference>
<proteinExistence type="predicted"/>
<keyword evidence="2" id="KW-1185">Reference proteome</keyword>
<dbReference type="VEuPathDB" id="ToxoDB:BESB_031390"/>
<dbReference type="Proteomes" id="UP000224006">
    <property type="component" value="Chromosome XIII"/>
</dbReference>
<protein>
    <submittedName>
        <fullName evidence="1">Uncharacterized protein</fullName>
    </submittedName>
</protein>
<gene>
    <name evidence="1" type="ORF">BESB_031390</name>
</gene>
<dbReference type="EMBL" id="NWUJ01000016">
    <property type="protein sequence ID" value="PFH31265.1"/>
    <property type="molecule type" value="Genomic_DNA"/>
</dbReference>
<name>A0A2A9LZU9_BESBE</name>
<accession>A0A2A9LZU9</accession>
<dbReference type="KEGG" id="bbes:BESB_031390"/>
<reference evidence="1 2" key="1">
    <citation type="submission" date="2017-09" db="EMBL/GenBank/DDBJ databases">
        <title>Genome sequencing of Besnoitia besnoiti strain Bb-Ger1.</title>
        <authorList>
            <person name="Schares G."/>
            <person name="Venepally P."/>
            <person name="Lorenzi H.A."/>
        </authorList>
    </citation>
    <scope>NUCLEOTIDE SEQUENCE [LARGE SCALE GENOMIC DNA]</scope>
    <source>
        <strain evidence="1 2">Bb-Ger1</strain>
    </source>
</reference>
<evidence type="ECO:0000313" key="1">
    <source>
        <dbReference type="EMBL" id="PFH31265.1"/>
    </source>
</evidence>